<reference evidence="1 2" key="1">
    <citation type="submission" date="2019-08" db="EMBL/GenBank/DDBJ databases">
        <authorList>
            <person name="Peeters C."/>
        </authorList>
    </citation>
    <scope>NUCLEOTIDE SEQUENCE [LARGE SCALE GENOMIC DNA]</scope>
    <source>
        <strain evidence="1 2">LMG 31014</strain>
    </source>
</reference>
<protein>
    <recommendedName>
        <fullName evidence="3">Integrase</fullName>
    </recommendedName>
</protein>
<dbReference type="Proteomes" id="UP000405357">
    <property type="component" value="Unassembled WGS sequence"/>
</dbReference>
<evidence type="ECO:0008006" key="3">
    <source>
        <dbReference type="Google" id="ProtNLM"/>
    </source>
</evidence>
<gene>
    <name evidence="1" type="ORF">PSO31014_00318</name>
</gene>
<accession>A0ABY6VMI2</accession>
<keyword evidence="2" id="KW-1185">Reference proteome</keyword>
<organism evidence="1 2">
    <name type="scientific">Pandoraea soli</name>
    <dbReference type="NCBI Taxonomy" id="2508293"/>
    <lineage>
        <taxon>Bacteria</taxon>
        <taxon>Pseudomonadati</taxon>
        <taxon>Pseudomonadota</taxon>
        <taxon>Betaproteobacteria</taxon>
        <taxon>Burkholderiales</taxon>
        <taxon>Burkholderiaceae</taxon>
        <taxon>Pandoraea</taxon>
    </lineage>
</organism>
<dbReference type="EMBL" id="CABPSG010000001">
    <property type="protein sequence ID" value="VVD65443.1"/>
    <property type="molecule type" value="Genomic_DNA"/>
</dbReference>
<proteinExistence type="predicted"/>
<comment type="caution">
    <text evidence="1">The sequence shown here is derived from an EMBL/GenBank/DDBJ whole genome shotgun (WGS) entry which is preliminary data.</text>
</comment>
<sequence length="46" mass="5122">MSERDCDAPCVTPRNVKPAITDDTYKHMGRSAMAYITPFAQKMSDA</sequence>
<evidence type="ECO:0000313" key="1">
    <source>
        <dbReference type="EMBL" id="VVD65443.1"/>
    </source>
</evidence>
<name>A0ABY6VMI2_9BURK</name>
<evidence type="ECO:0000313" key="2">
    <source>
        <dbReference type="Proteomes" id="UP000405357"/>
    </source>
</evidence>